<comment type="caution">
    <text evidence="2">The sequence shown here is derived from an EMBL/GenBank/DDBJ whole genome shotgun (WGS) entry which is preliminary data.</text>
</comment>
<reference evidence="2" key="1">
    <citation type="submission" date="2023-06" db="EMBL/GenBank/DDBJ databases">
        <title>Survivors Of The Sea: Transcriptome response of Skeletonema marinoi to long-term dormancy.</title>
        <authorList>
            <person name="Pinder M.I.M."/>
            <person name="Kourtchenko O."/>
            <person name="Robertson E.K."/>
            <person name="Larsson T."/>
            <person name="Maumus F."/>
            <person name="Osuna-Cruz C.M."/>
            <person name="Vancaester E."/>
            <person name="Stenow R."/>
            <person name="Vandepoele K."/>
            <person name="Ploug H."/>
            <person name="Bruchert V."/>
            <person name="Godhe A."/>
            <person name="Topel M."/>
        </authorList>
    </citation>
    <scope>NUCLEOTIDE SEQUENCE</scope>
    <source>
        <strain evidence="2">R05AC</strain>
    </source>
</reference>
<sequence length="1287" mass="145222">MMNGSFPHRSRRGTCGIWTSSSTLWVHVAQALGFTPTFLSSADLYFTEAMRSFLPDGTTVLDVIFSDCSTLSSLENSHWQEHLVPHVFTIKSKASSRVPAPRGWKVHELAFTHASVGGSTVGGYTLGLLLLEESSVEMDDPPPMTRHPWAPLGSLLDGVNSAASLDATLSHRIKSIPTSSGSTDYPVLKFGGVIHSQGLAPWGIANLNVVVPCVYHENGVGVRKLLPHELAALSDTPILLIDRLQRQGTDGLQLLRNTVKSATSGESDTERLYDHIRSAQVEVITPDPEESSEIELELSAIDTIVKLDGQKADDAPIFTGMWDGMFLRDWARRNSGRSIPSRWLLRRVISPAADPRDCDFSDTQLGAEIQLAEWRWALFKIRAAALRYWRRKCTRAFIEHYWSTLPLDMRPYAVVDVTLMRDWNSGLEEGRPKPWEHWTRNFMGMKDSPYRSLQMMLVAKVLAYGDRLDPHNPLQWEKVLLNLPGSEHYDPRLPWVMKVRSDGKIACEIYIYVDDARVTGWCKFECWRSVRKFSCVLTRLGIQDATRKRTEPSRTPGPWAGTVTATNFVPEAKDAQSSGSESESAWEVISTVTQVKWDKTKALVEELASMMDKDHRSLDRNRLEQIRGFYTLLGRLHLTIDGWRPGRDEDGYRKASSKKKSGKDKDNEEEDLEPNTSSFKVNGAAIRRAEKDMEDGLVVDLDAFKARPHGVGNIVGLDPPATVRAVPRLRKDVEILLEFLEGETPEVQKCRVTSLAVCLYLMGDASGDGFGSGIWDDEGVHYEAGNWKEQWGGNLRTLEKPEGKLDDRELFVLTDNSTFEGTFYKEHSKSSPKLTELIRKLRMVERKHRCIIHVVHIAGTRMKFAGVDGLSRGDFLEGIMAGMNPWDTIPLNEDANQRSNGRVEEWVRGWWSDKSGVPWCKVGDDEATYESGLLKALTPMDWSHRLWIPPPAAMETAVVELFNEDRLVNPHLAHVFVIPPADDSLPLTVLLVLPLAFVENYRGPWTVRDTTEAREFGELLDTEFGDPVKMDEGDFLTWKGPCLHCGKMNTDGRGIFCSNFLTSKAHFHPCRAAYCAPCYRRYEEDPFPIQTSMEEEDEENGFETGEVREDHFKCAREGDHVMSLPFECDLCNFRNVVRRDVDWSNTKDVYTLICIRTLSIGPLFPKMGNPRMEDKVGMGVALVTSHASLRPGKNAWHLQWDSMRKTPTWANHAYKAIMGDEGGSIFSSDNKKMYLSEGSCESRWFSAFILGAKKRMGVIRKQNEALTIAQLLLFLKIAEEDWRLAKN</sequence>
<accession>A0AAD9DB21</accession>
<organism evidence="2 3">
    <name type="scientific">Skeletonema marinoi</name>
    <dbReference type="NCBI Taxonomy" id="267567"/>
    <lineage>
        <taxon>Eukaryota</taxon>
        <taxon>Sar</taxon>
        <taxon>Stramenopiles</taxon>
        <taxon>Ochrophyta</taxon>
        <taxon>Bacillariophyta</taxon>
        <taxon>Coscinodiscophyceae</taxon>
        <taxon>Thalassiosirophycidae</taxon>
        <taxon>Thalassiosirales</taxon>
        <taxon>Skeletonemataceae</taxon>
        <taxon>Skeletonema</taxon>
        <taxon>Skeletonema marinoi-dohrnii complex</taxon>
    </lineage>
</organism>
<evidence type="ECO:0000256" key="1">
    <source>
        <dbReference type="SAM" id="MobiDB-lite"/>
    </source>
</evidence>
<evidence type="ECO:0000313" key="2">
    <source>
        <dbReference type="EMBL" id="KAK1739290.1"/>
    </source>
</evidence>
<proteinExistence type="predicted"/>
<dbReference type="Proteomes" id="UP001224775">
    <property type="component" value="Unassembled WGS sequence"/>
</dbReference>
<feature type="region of interest" description="Disordered" evidence="1">
    <location>
        <begin position="647"/>
        <end position="679"/>
    </location>
</feature>
<keyword evidence="3" id="KW-1185">Reference proteome</keyword>
<protein>
    <submittedName>
        <fullName evidence="2">Uncharacterized protein</fullName>
    </submittedName>
</protein>
<dbReference type="EMBL" id="JATAAI010000018">
    <property type="protein sequence ID" value="KAK1739290.1"/>
    <property type="molecule type" value="Genomic_DNA"/>
</dbReference>
<name>A0AAD9DB21_9STRA</name>
<evidence type="ECO:0000313" key="3">
    <source>
        <dbReference type="Proteomes" id="UP001224775"/>
    </source>
</evidence>
<gene>
    <name evidence="2" type="ORF">QTG54_009833</name>
</gene>